<keyword evidence="3" id="KW-0677">Repeat</keyword>
<dbReference type="GO" id="GO:0010467">
    <property type="term" value="P:gene expression"/>
    <property type="evidence" value="ECO:0007669"/>
    <property type="project" value="UniProtKB-ARBA"/>
</dbReference>
<dbReference type="EMBL" id="LT671822">
    <property type="protein sequence ID" value="SHO76874.1"/>
    <property type="molecule type" value="Genomic_DNA"/>
</dbReference>
<feature type="compositionally biased region" description="Low complexity" evidence="6">
    <location>
        <begin position="23"/>
        <end position="38"/>
    </location>
</feature>
<feature type="region of interest" description="Disordered" evidence="6">
    <location>
        <begin position="1"/>
        <end position="86"/>
    </location>
</feature>
<evidence type="ECO:0000259" key="7">
    <source>
        <dbReference type="SMART" id="SM01156"/>
    </source>
</evidence>
<dbReference type="AlphaFoldDB" id="A0A1M8A3V8"/>
<feature type="compositionally biased region" description="Basic and acidic residues" evidence="6">
    <location>
        <begin position="46"/>
        <end position="62"/>
    </location>
</feature>
<reference evidence="9" key="1">
    <citation type="journal article" date="2017" name="Nucleic Acids Res.">
        <title>Proteogenomics produces comprehensive and highly accurate protein-coding gene annotation in a complete genome assembly of Malassezia sympodialis.</title>
        <authorList>
            <person name="Zhu Y."/>
            <person name="Engstroem P.G."/>
            <person name="Tellgren-Roth C."/>
            <person name="Baudo C.D."/>
            <person name="Kennell J.C."/>
            <person name="Sun S."/>
            <person name="Billmyre R.B."/>
            <person name="Schroeder M.S."/>
            <person name="Andersson A."/>
            <person name="Holm T."/>
            <person name="Sigurgeirsson B."/>
            <person name="Wu G."/>
            <person name="Sankaranarayanan S.R."/>
            <person name="Siddharthan R."/>
            <person name="Sanyal K."/>
            <person name="Lundeberg J."/>
            <person name="Nystedt B."/>
            <person name="Boekhout T."/>
            <person name="Dawson T.L. Jr."/>
            <person name="Heitman J."/>
            <person name="Scheynius A."/>
            <person name="Lehtioe J."/>
        </authorList>
    </citation>
    <scope>NUCLEOTIDE SEQUENCE [LARGE SCALE GENOMIC DNA]</scope>
    <source>
        <strain evidence="9">ATCC 42132</strain>
    </source>
</reference>
<sequence length="621" mass="66911">MDVGKLFQLPTVSSSAVNKRKWGAPPAGAAPPAAAVTDTDADADRDEGVARAAPELKRTRVDDGEELYDGEPDDGDDEEGGRFFGGGLTDEQERILEIMNRHATDGAESGARAADDVAETRQLLVRLERAIEKNQAMRLKFPDDPRRFIDSEADLDSALRALVLLTTNAGALYPVLVHQGSAASVVGLLAHENADMAAAAIQVLEELTDDDVVDAADEAGAAAMQALVDVLLKHQVLELLVSNLKRFHDTPPASDDAAAMENYESDRQAVYHTLSVLENLVSLRPGVAEDLGRTTPLLAWLLTRMHRAGRLDQNQAYAAELLAILLHDSDANRAALARVQGVDTLLQVLARYRHADPRDAEEGEFLENAVDALCAALAVRENRAQLLEAEGLELMILLLRAKRQARSGALKVLDHALSDAEGGAACLHFVEALGLRALCPVLMRPMDGKGALRAQDMEHLLGVFAALLHNLDSDSAQRARVIAKFVEQDYAKTDRLLALRAAAAERVQAAEPRVAEEQAVLAAEGIEPADIDALVYARRLEGGLYALQLLDYVLAWLAMEDDGIQAHMAEQKSVPWADIVATLDVYAAHMDSARTAASGDALVDIIRALRAYLAALSPPRA</sequence>
<dbReference type="InterPro" id="IPR011989">
    <property type="entry name" value="ARM-like"/>
</dbReference>
<evidence type="ECO:0000256" key="3">
    <source>
        <dbReference type="ARBA" id="ARBA00022737"/>
    </source>
</evidence>
<dbReference type="SUPFAM" id="SSF48371">
    <property type="entry name" value="ARM repeat"/>
    <property type="match status" value="1"/>
</dbReference>
<dbReference type="VEuPathDB" id="FungiDB:MSYG_1213"/>
<evidence type="ECO:0000256" key="4">
    <source>
        <dbReference type="ARBA" id="ARBA00023054"/>
    </source>
</evidence>
<keyword evidence="9" id="KW-1185">Reference proteome</keyword>
<evidence type="ECO:0000256" key="6">
    <source>
        <dbReference type="SAM" id="MobiDB-lite"/>
    </source>
</evidence>
<dbReference type="PANTHER" id="PTHR14978:SF0">
    <property type="entry name" value="BETA-CATENIN-LIKE PROTEIN 1"/>
    <property type="match status" value="1"/>
</dbReference>
<keyword evidence="4" id="KW-0175">Coiled coil</keyword>
<feature type="compositionally biased region" description="Acidic residues" evidence="6">
    <location>
        <begin position="63"/>
        <end position="79"/>
    </location>
</feature>
<dbReference type="OMA" id="TDWREQE"/>
<evidence type="ECO:0000256" key="5">
    <source>
        <dbReference type="ARBA" id="ARBA00023242"/>
    </source>
</evidence>
<dbReference type="OrthoDB" id="1898821at2759"/>
<comment type="subcellular location">
    <subcellularLocation>
        <location evidence="1">Nucleus</location>
    </subcellularLocation>
</comment>
<dbReference type="InterPro" id="IPR016024">
    <property type="entry name" value="ARM-type_fold"/>
</dbReference>
<keyword evidence="2" id="KW-0597">Phosphoprotein</keyword>
<dbReference type="Gene3D" id="1.25.10.10">
    <property type="entry name" value="Leucine-rich Repeat Variant"/>
    <property type="match status" value="1"/>
</dbReference>
<dbReference type="PANTHER" id="PTHR14978">
    <property type="entry name" value="BETA-CATENIN-LIKE PROTEIN 1 NUCLEAR ASSOCIATED PROTEIN"/>
    <property type="match status" value="1"/>
</dbReference>
<dbReference type="FunFam" id="1.25.10.10:FF:001136">
    <property type="entry name" value="Beta-catenin-like protein 1"/>
    <property type="match status" value="1"/>
</dbReference>
<evidence type="ECO:0000256" key="2">
    <source>
        <dbReference type="ARBA" id="ARBA00022553"/>
    </source>
</evidence>
<gene>
    <name evidence="8" type="ORF">MSYG_1213</name>
</gene>
<dbReference type="InterPro" id="IPR039678">
    <property type="entry name" value="CTNNBL1"/>
</dbReference>
<dbReference type="InterPro" id="IPR013180">
    <property type="entry name" value="CTNNBL1_N"/>
</dbReference>
<evidence type="ECO:0000256" key="1">
    <source>
        <dbReference type="ARBA" id="ARBA00004123"/>
    </source>
</evidence>
<name>A0A1M8A3V8_MALS4</name>
<organism evidence="8 9">
    <name type="scientific">Malassezia sympodialis (strain ATCC 42132)</name>
    <name type="common">Atopic eczema-associated yeast</name>
    <dbReference type="NCBI Taxonomy" id="1230383"/>
    <lineage>
        <taxon>Eukaryota</taxon>
        <taxon>Fungi</taxon>
        <taxon>Dikarya</taxon>
        <taxon>Basidiomycota</taxon>
        <taxon>Ustilaginomycotina</taxon>
        <taxon>Malasseziomycetes</taxon>
        <taxon>Malasseziales</taxon>
        <taxon>Malasseziaceae</taxon>
        <taxon>Malassezia</taxon>
    </lineage>
</organism>
<dbReference type="Pfam" id="PF08216">
    <property type="entry name" value="CTNNBL"/>
    <property type="match status" value="1"/>
</dbReference>
<accession>A0A1M8A3V8</accession>
<feature type="domain" description="Beta-catenin-like protein 1 N-terminal" evidence="7">
    <location>
        <begin position="88"/>
        <end position="201"/>
    </location>
</feature>
<proteinExistence type="predicted"/>
<dbReference type="STRING" id="1230383.A0A1M8A3V8"/>
<dbReference type="GO" id="GO:0005681">
    <property type="term" value="C:spliceosomal complex"/>
    <property type="evidence" value="ECO:0007669"/>
    <property type="project" value="TreeGrafter"/>
</dbReference>
<dbReference type="Proteomes" id="UP000186303">
    <property type="component" value="Chromosome 2"/>
</dbReference>
<protein>
    <recommendedName>
        <fullName evidence="7">Beta-catenin-like protein 1 N-terminal domain-containing protein</fullName>
    </recommendedName>
</protein>
<keyword evidence="5" id="KW-0539">Nucleus</keyword>
<dbReference type="SMART" id="SM01156">
    <property type="entry name" value="DUF1716"/>
    <property type="match status" value="1"/>
</dbReference>
<evidence type="ECO:0000313" key="8">
    <source>
        <dbReference type="EMBL" id="SHO76874.1"/>
    </source>
</evidence>
<evidence type="ECO:0000313" key="9">
    <source>
        <dbReference type="Proteomes" id="UP000186303"/>
    </source>
</evidence>